<evidence type="ECO:0000313" key="3">
    <source>
        <dbReference type="EMBL" id="ATI41405.1"/>
    </source>
</evidence>
<organism evidence="3 4">
    <name type="scientific">Pacificitalea manganoxidans</name>
    <dbReference type="NCBI Taxonomy" id="1411902"/>
    <lineage>
        <taxon>Bacteria</taxon>
        <taxon>Pseudomonadati</taxon>
        <taxon>Pseudomonadota</taxon>
        <taxon>Alphaproteobacteria</taxon>
        <taxon>Rhodobacterales</taxon>
        <taxon>Paracoccaceae</taxon>
        <taxon>Pacificitalea</taxon>
    </lineage>
</organism>
<keyword evidence="4" id="KW-1185">Reference proteome</keyword>
<dbReference type="Gene3D" id="2.40.128.520">
    <property type="match status" value="1"/>
</dbReference>
<dbReference type="Pfam" id="PF09917">
    <property type="entry name" value="DUF2147"/>
    <property type="match status" value="1"/>
</dbReference>
<proteinExistence type="predicted"/>
<dbReference type="RefSeq" id="WP_097372858.1">
    <property type="nucleotide sequence ID" value="NZ_CP021404.1"/>
</dbReference>
<evidence type="ECO:0000313" key="4">
    <source>
        <dbReference type="Proteomes" id="UP000219050"/>
    </source>
</evidence>
<accession>A0A291LY77</accession>
<sequence>MKRFLAAAGTALALTVAGPALAQDLAGTYQTQLNDDGNFAHVRFAPCGQAWCGTMVRSFNRQGQPIESPHTGRALVWDMVPAGGGAYKSGKIWDPGADKTYRSKMQLEGNMLKVSGCIGPICKSQSWKKVN</sequence>
<feature type="signal peptide" evidence="1">
    <location>
        <begin position="1"/>
        <end position="22"/>
    </location>
</feature>
<dbReference type="PANTHER" id="PTHR36919:SF2">
    <property type="entry name" value="BLL6627 PROTEIN"/>
    <property type="match status" value="1"/>
</dbReference>
<dbReference type="OrthoDB" id="9811671at2"/>
<dbReference type="EMBL" id="CP021404">
    <property type="protein sequence ID" value="ATI41405.1"/>
    <property type="molecule type" value="Genomic_DNA"/>
</dbReference>
<reference evidence="3 4" key="1">
    <citation type="submission" date="2017-05" db="EMBL/GenBank/DDBJ databases">
        <title>Comparative genomic and metabolic analysis of manganese-oxidizing mechanisms in Celeribater manganoxidans DY25T: its adaption to the environment of polymetallic nodule.</title>
        <authorList>
            <person name="Wang X."/>
        </authorList>
    </citation>
    <scope>NUCLEOTIDE SEQUENCE [LARGE SCALE GENOMIC DNA]</scope>
    <source>
        <strain evidence="3 4">DY25</strain>
    </source>
</reference>
<feature type="chain" id="PRO_5012832610" evidence="1">
    <location>
        <begin position="23"/>
        <end position="131"/>
    </location>
</feature>
<dbReference type="AlphaFoldDB" id="A0A291LY77"/>
<dbReference type="PANTHER" id="PTHR36919">
    <property type="entry name" value="BLR1215 PROTEIN"/>
    <property type="match status" value="1"/>
</dbReference>
<dbReference type="InterPro" id="IPR019223">
    <property type="entry name" value="DUF2147"/>
</dbReference>
<gene>
    <name evidence="3" type="ORF">CBW24_04910</name>
</gene>
<keyword evidence="1" id="KW-0732">Signal</keyword>
<evidence type="ECO:0000256" key="1">
    <source>
        <dbReference type="SAM" id="SignalP"/>
    </source>
</evidence>
<name>A0A291LY77_9RHOB</name>
<protein>
    <submittedName>
        <fullName evidence="3">Imidazoleglycerol-phosphate dehydratase</fullName>
    </submittedName>
</protein>
<dbReference type="KEGG" id="cmag:CBW24_04910"/>
<evidence type="ECO:0000259" key="2">
    <source>
        <dbReference type="Pfam" id="PF09917"/>
    </source>
</evidence>
<feature type="domain" description="DUF2147" evidence="2">
    <location>
        <begin position="27"/>
        <end position="129"/>
    </location>
</feature>
<dbReference type="Proteomes" id="UP000219050">
    <property type="component" value="Chromosome"/>
</dbReference>